<keyword evidence="7" id="KW-0460">Magnesium</keyword>
<evidence type="ECO:0000256" key="1">
    <source>
        <dbReference type="ARBA" id="ARBA00004651"/>
    </source>
</evidence>
<dbReference type="EMBL" id="FRCZ01000001">
    <property type="protein sequence ID" value="SHM60801.1"/>
    <property type="molecule type" value="Genomic_DNA"/>
</dbReference>
<comment type="subcellular location">
    <subcellularLocation>
        <location evidence="1">Cell membrane</location>
        <topology evidence="1">Multi-pass membrane protein</topology>
    </subcellularLocation>
</comment>
<dbReference type="GO" id="GO:0005886">
    <property type="term" value="C:plasma membrane"/>
    <property type="evidence" value="ECO:0007669"/>
    <property type="project" value="UniProtKB-SubCell"/>
</dbReference>
<keyword evidence="5 8" id="KW-1133">Transmembrane helix</keyword>
<feature type="transmembrane region" description="Helical" evidence="8">
    <location>
        <begin position="70"/>
        <end position="91"/>
    </location>
</feature>
<dbReference type="Pfam" id="PF00953">
    <property type="entry name" value="Glycos_transf_4"/>
    <property type="match status" value="1"/>
</dbReference>
<dbReference type="AlphaFoldDB" id="A0A1M7K6J6"/>
<feature type="transmembrane region" description="Helical" evidence="8">
    <location>
        <begin position="284"/>
        <end position="302"/>
    </location>
</feature>
<dbReference type="GO" id="GO:0009103">
    <property type="term" value="P:lipopolysaccharide biosynthetic process"/>
    <property type="evidence" value="ECO:0007669"/>
    <property type="project" value="TreeGrafter"/>
</dbReference>
<evidence type="ECO:0000256" key="5">
    <source>
        <dbReference type="ARBA" id="ARBA00022989"/>
    </source>
</evidence>
<dbReference type="PROSITE" id="PS01348">
    <property type="entry name" value="MRAY_2"/>
    <property type="match status" value="1"/>
</dbReference>
<dbReference type="GO" id="GO:0046872">
    <property type="term" value="F:metal ion binding"/>
    <property type="evidence" value="ECO:0007669"/>
    <property type="project" value="UniProtKB-KW"/>
</dbReference>
<dbReference type="STRING" id="1027249.SAMN05216179_0593"/>
<keyword evidence="2" id="KW-1003">Cell membrane</keyword>
<gene>
    <name evidence="9" type="ORF">SAMN05216179_0593</name>
</gene>
<evidence type="ECO:0000256" key="3">
    <source>
        <dbReference type="ARBA" id="ARBA00022679"/>
    </source>
</evidence>
<feature type="transmembrane region" description="Helical" evidence="8">
    <location>
        <begin position="308"/>
        <end position="331"/>
    </location>
</feature>
<feature type="transmembrane region" description="Helical" evidence="8">
    <location>
        <begin position="97"/>
        <end position="118"/>
    </location>
</feature>
<dbReference type="RefSeq" id="WP_073199484.1">
    <property type="nucleotide sequence ID" value="NZ_FRCZ01000001.1"/>
</dbReference>
<evidence type="ECO:0000313" key="9">
    <source>
        <dbReference type="EMBL" id="SHM60801.1"/>
    </source>
</evidence>
<name>A0A1M7K6J6_9BACI</name>
<comment type="cofactor">
    <cofactor evidence="7">
        <name>Mg(2+)</name>
        <dbReference type="ChEBI" id="CHEBI:18420"/>
    </cofactor>
</comment>
<reference evidence="9 10" key="1">
    <citation type="submission" date="2016-11" db="EMBL/GenBank/DDBJ databases">
        <authorList>
            <person name="Jaros S."/>
            <person name="Januszkiewicz K."/>
            <person name="Wedrychowicz H."/>
        </authorList>
    </citation>
    <scope>NUCLEOTIDE SEQUENCE [LARGE SCALE GENOMIC DNA]</scope>
    <source>
        <strain evidence="9 10">CGMCC 1.10681</strain>
    </source>
</reference>
<dbReference type="InterPro" id="IPR000715">
    <property type="entry name" value="Glycosyl_transferase_4"/>
</dbReference>
<dbReference type="PANTHER" id="PTHR22926">
    <property type="entry name" value="PHOSPHO-N-ACETYLMURAMOYL-PENTAPEPTIDE-TRANSFERASE"/>
    <property type="match status" value="1"/>
</dbReference>
<feature type="transmembrane region" description="Helical" evidence="8">
    <location>
        <begin position="208"/>
        <end position="226"/>
    </location>
</feature>
<dbReference type="CDD" id="cd06853">
    <property type="entry name" value="GT_WecA_like"/>
    <property type="match status" value="1"/>
</dbReference>
<proteinExistence type="predicted"/>
<keyword evidence="4 8" id="KW-0812">Transmembrane</keyword>
<sequence>MVFIALLVCFLITTLLTPYVKKLALKMGATDQPDKRKVHEKIMPRLGGLGIYISIIIGSLLFLPKEKETIFILVGATLIALIGVLDDIFSLSPKVKFLGQIIVAILTIFGGIKIEFLTLPFVDRLEFGIISIPLTILWIVGITNSINLTDGLDGLAAGISSIALLTISTMALSIGNTFVALLGFIVVGSTLGFLLYNFHPAKIFMGDTGSLLLGYMISILSIMGLFKNVTFFSILVPIIILGVPILDTLFAIIRRILLKKPLSAPDKLHLHHCLLRLGFTHRQTVLLIYAMSCIFSTAAIIFTRSTLWGSTITLIFLLIAIELTVELTGLVGKKYKPIINFLSRFQS</sequence>
<organism evidence="9 10">
    <name type="scientific">Gracilibacillus kekensis</name>
    <dbReference type="NCBI Taxonomy" id="1027249"/>
    <lineage>
        <taxon>Bacteria</taxon>
        <taxon>Bacillati</taxon>
        <taxon>Bacillota</taxon>
        <taxon>Bacilli</taxon>
        <taxon>Bacillales</taxon>
        <taxon>Bacillaceae</taxon>
        <taxon>Gracilibacillus</taxon>
    </lineage>
</organism>
<evidence type="ECO:0000313" key="10">
    <source>
        <dbReference type="Proteomes" id="UP000184184"/>
    </source>
</evidence>
<evidence type="ECO:0000256" key="2">
    <source>
        <dbReference type="ARBA" id="ARBA00022475"/>
    </source>
</evidence>
<feature type="binding site" evidence="7">
    <location>
        <position position="147"/>
    </location>
    <ligand>
        <name>Mg(2+)</name>
        <dbReference type="ChEBI" id="CHEBI:18420"/>
    </ligand>
</feature>
<evidence type="ECO:0000256" key="6">
    <source>
        <dbReference type="ARBA" id="ARBA00023136"/>
    </source>
</evidence>
<accession>A0A1M7K6J6</accession>
<evidence type="ECO:0000256" key="4">
    <source>
        <dbReference type="ARBA" id="ARBA00022692"/>
    </source>
</evidence>
<keyword evidence="10" id="KW-1185">Reference proteome</keyword>
<feature type="transmembrane region" description="Helical" evidence="8">
    <location>
        <begin position="42"/>
        <end position="63"/>
    </location>
</feature>
<dbReference type="OrthoDB" id="9783652at2"/>
<protein>
    <submittedName>
        <fullName evidence="9">UDP-GlcNAc:undecaprenyl-phosphate GlcNAc-1-phosphate transferase</fullName>
    </submittedName>
</protein>
<dbReference type="GO" id="GO:0016780">
    <property type="term" value="F:phosphotransferase activity, for other substituted phosphate groups"/>
    <property type="evidence" value="ECO:0007669"/>
    <property type="project" value="InterPro"/>
</dbReference>
<keyword evidence="7" id="KW-0479">Metal-binding</keyword>
<feature type="transmembrane region" description="Helical" evidence="8">
    <location>
        <begin position="163"/>
        <end position="196"/>
    </location>
</feature>
<feature type="binding site" evidence="7">
    <location>
        <position position="207"/>
    </location>
    <ligand>
        <name>Mg(2+)</name>
        <dbReference type="ChEBI" id="CHEBI:18420"/>
    </ligand>
</feature>
<feature type="transmembrane region" description="Helical" evidence="8">
    <location>
        <begin position="125"/>
        <end position="143"/>
    </location>
</feature>
<evidence type="ECO:0000256" key="7">
    <source>
        <dbReference type="PIRSR" id="PIRSR600715-1"/>
    </source>
</evidence>
<dbReference type="GO" id="GO:0071555">
    <property type="term" value="P:cell wall organization"/>
    <property type="evidence" value="ECO:0007669"/>
    <property type="project" value="TreeGrafter"/>
</dbReference>
<dbReference type="PANTHER" id="PTHR22926:SF3">
    <property type="entry name" value="UNDECAPRENYL-PHOSPHATE ALPHA-N-ACETYLGLUCOSAMINYL 1-PHOSPHATE TRANSFERASE"/>
    <property type="match status" value="1"/>
</dbReference>
<keyword evidence="3 9" id="KW-0808">Transferase</keyword>
<dbReference type="GO" id="GO:0044038">
    <property type="term" value="P:cell wall macromolecule biosynthetic process"/>
    <property type="evidence" value="ECO:0007669"/>
    <property type="project" value="TreeGrafter"/>
</dbReference>
<keyword evidence="6 8" id="KW-0472">Membrane</keyword>
<dbReference type="Proteomes" id="UP000184184">
    <property type="component" value="Unassembled WGS sequence"/>
</dbReference>
<dbReference type="InterPro" id="IPR018480">
    <property type="entry name" value="PNAcMuramoyl-5peptid_Trfase_CS"/>
</dbReference>
<evidence type="ECO:0000256" key="8">
    <source>
        <dbReference type="SAM" id="Phobius"/>
    </source>
</evidence>
<feature type="transmembrane region" description="Helical" evidence="8">
    <location>
        <begin position="232"/>
        <end position="253"/>
    </location>
</feature>